<comment type="caution">
    <text evidence="12">The sequence shown here is derived from an EMBL/GenBank/DDBJ whole genome shotgun (WGS) entry which is preliminary data.</text>
</comment>
<evidence type="ECO:0000313" key="12">
    <source>
        <dbReference type="EMBL" id="KAK8973107.1"/>
    </source>
</evidence>
<evidence type="ECO:0000256" key="7">
    <source>
        <dbReference type="ARBA" id="ARBA00022840"/>
    </source>
</evidence>
<dbReference type="EC" id="2.7.12.2" evidence="9"/>
<feature type="coiled-coil region" evidence="10">
    <location>
        <begin position="25"/>
        <end position="59"/>
    </location>
</feature>
<dbReference type="PANTHER" id="PTHR48013">
    <property type="entry name" value="DUAL SPECIFICITY MITOGEN-ACTIVATED PROTEIN KINASE KINASE 5-RELATED"/>
    <property type="match status" value="1"/>
</dbReference>
<comment type="similarity">
    <text evidence="8">Belongs to the protein kinase superfamily. STE Ser/Thr protein kinase family. MAP kinase kinase subfamily.</text>
</comment>
<keyword evidence="13" id="KW-1185">Reference proteome</keyword>
<dbReference type="InterPro" id="IPR036388">
    <property type="entry name" value="WH-like_DNA-bd_sf"/>
</dbReference>
<dbReference type="SUPFAM" id="SSF52058">
    <property type="entry name" value="L domain-like"/>
    <property type="match status" value="1"/>
</dbReference>
<dbReference type="Pfam" id="PF23598">
    <property type="entry name" value="LRR_14"/>
    <property type="match status" value="1"/>
</dbReference>
<feature type="domain" description="Protein kinase" evidence="11">
    <location>
        <begin position="844"/>
        <end position="1119"/>
    </location>
</feature>
<dbReference type="InterPro" id="IPR032675">
    <property type="entry name" value="LRR_dom_sf"/>
</dbReference>
<keyword evidence="7" id="KW-0067">ATP-binding</keyword>
<dbReference type="SUPFAM" id="SSF56112">
    <property type="entry name" value="Protein kinase-like (PK-like)"/>
    <property type="match status" value="1"/>
</dbReference>
<dbReference type="InterPro" id="IPR055414">
    <property type="entry name" value="LRR_R13L4/SHOC2-like"/>
</dbReference>
<organism evidence="12 13">
    <name type="scientific">Hibiscus sabdariffa</name>
    <name type="common">roselle</name>
    <dbReference type="NCBI Taxonomy" id="183260"/>
    <lineage>
        <taxon>Eukaryota</taxon>
        <taxon>Viridiplantae</taxon>
        <taxon>Streptophyta</taxon>
        <taxon>Embryophyta</taxon>
        <taxon>Tracheophyta</taxon>
        <taxon>Spermatophyta</taxon>
        <taxon>Magnoliopsida</taxon>
        <taxon>eudicotyledons</taxon>
        <taxon>Gunneridae</taxon>
        <taxon>Pentapetalae</taxon>
        <taxon>rosids</taxon>
        <taxon>malvids</taxon>
        <taxon>Malvales</taxon>
        <taxon>Malvaceae</taxon>
        <taxon>Malvoideae</taxon>
        <taxon>Hibiscus</taxon>
    </lineage>
</organism>
<dbReference type="Proteomes" id="UP001396334">
    <property type="component" value="Unassembled WGS sequence"/>
</dbReference>
<accession>A0ABR2NAB6</accession>
<sequence length="1138" mass="128874">MDFFSTILGGVTRLCDCSASHVAYIHSLEDNLRKLRAESDALYRRKHDVQQRVETAEQQPRMRRTEEVGGWLRDAEAMTGQAFVTTTVGERELQNRCIGDFCPRNLKSTYKIGKRVIKEMDSVTELLRKAEPFYSDSAIVLRLSRTRHLMPEWPLEHTVGLDSAVEKVWKAIEDENVRIIRLCGQGGVGKTTLLKKVCNEFHTRSHDFDTVIWVTVPTGEGYIEKVQDVIRKKLDIPDEIWNQCSGLHEKGLRITTVLKGKKFVLLLDNVWESFYSLGYGIQLWGYQDHCKVIFTARSLQFYLNHHAKQETIEVKCLPTEQALSLFRTTVGESVLSRDPDLSELADTLAGKCRGLPLALLTFAGAVAGLENPRQWRHTIELSHTHPSEIAGMGGHVFPLLKFSYDNLKEAKYQNCFLYCSVFPEDYNIRIDELVDLWVGEGFLDASNPCDEGVFIVEVLKSAYLLETAESKQCVRMHDIFRHMALWLARDQGRKKNKVLVTKSRKLTDQGLTKWEEANWISLFGCISIEAHLHSPSCPYLTTLLLRDGELESFPDGFFDSMPALRVLNLSGNRNLVKLPSNIGNAKTLQYLNLSFTSLAELPTGLGNLRKLNCLLLDHTKNLKWIPKELISGLFLLQVYSKINGVDEYLGSVESLPCDEIAFLEVLECLNQITKFTQQVSEHCKLGNLTTVRIGVCSSLLNLNCLAYVTNLESLTIFDCESLEEVTTDGMEFRKLKTVSFTRLQNLKSLCSSSSCFPSLLEIEVFKCPLLRQLPFDLETANFLQKIRGEREWWDDLIWDDEAVKDACALKFVFTSFEDLGFRLLALTGACLWPFGTESLTLENMEVIEVIGKGYGTNVQLVQHKPTGHFFALKVIYPTFNTVSSVTSMIIEKDMEESDHRKIEKKLSSIQKSECPHVVVYYRSFYNNGAISIILEYMDGGSLVDLLKKVESIPEPYVAAICKQVLKGLIYLHYEANIIHRDIKPSKLLIDCTGEVKITDFLESAEVMNTSRRANTFVGTYNYISPERIVGDSYGVDADIWSLGLVLLECATGKFPYSPPEKAEEWTNFYELMECIIEGPAPCAPSDQFSPEFCSFISACLQKDPKERMSAQELLESPFMKMYDGAEVDLSSYFSSAGS</sequence>
<keyword evidence="1" id="KW-0723">Serine/threonine-protein kinase</keyword>
<evidence type="ECO:0000256" key="5">
    <source>
        <dbReference type="ARBA" id="ARBA00022777"/>
    </source>
</evidence>
<evidence type="ECO:0000256" key="1">
    <source>
        <dbReference type="ARBA" id="ARBA00022527"/>
    </source>
</evidence>
<evidence type="ECO:0000313" key="13">
    <source>
        <dbReference type="Proteomes" id="UP001396334"/>
    </source>
</evidence>
<dbReference type="Pfam" id="PF23559">
    <property type="entry name" value="WHD_DRP"/>
    <property type="match status" value="1"/>
</dbReference>
<reference evidence="12 13" key="1">
    <citation type="journal article" date="2024" name="G3 (Bethesda)">
        <title>Genome assembly of Hibiscus sabdariffa L. provides insights into metabolisms of medicinal natural products.</title>
        <authorList>
            <person name="Kim T."/>
        </authorList>
    </citation>
    <scope>NUCLEOTIDE SEQUENCE [LARGE SCALE GENOMIC DNA]</scope>
    <source>
        <strain evidence="12">TK-2024</strain>
        <tissue evidence="12">Old leaves</tissue>
    </source>
</reference>
<evidence type="ECO:0000256" key="4">
    <source>
        <dbReference type="ARBA" id="ARBA00022741"/>
    </source>
</evidence>
<dbReference type="EMBL" id="JBBPBN010000192">
    <property type="protein sequence ID" value="KAK8973107.1"/>
    <property type="molecule type" value="Genomic_DNA"/>
</dbReference>
<dbReference type="Gene3D" id="1.10.10.10">
    <property type="entry name" value="Winged helix-like DNA-binding domain superfamily/Winged helix DNA-binding domain"/>
    <property type="match status" value="1"/>
</dbReference>
<dbReference type="Pfam" id="PF00069">
    <property type="entry name" value="Pkinase"/>
    <property type="match status" value="1"/>
</dbReference>
<proteinExistence type="inferred from homology"/>
<dbReference type="SUPFAM" id="SSF52540">
    <property type="entry name" value="P-loop containing nucleoside triphosphate hydrolases"/>
    <property type="match status" value="1"/>
</dbReference>
<keyword evidence="4" id="KW-0547">Nucleotide-binding</keyword>
<dbReference type="InterPro" id="IPR011009">
    <property type="entry name" value="Kinase-like_dom_sf"/>
</dbReference>
<keyword evidence="5" id="KW-0418">Kinase</keyword>
<evidence type="ECO:0000256" key="10">
    <source>
        <dbReference type="SAM" id="Coils"/>
    </source>
</evidence>
<dbReference type="CDD" id="cd06623">
    <property type="entry name" value="PKc_MAPKK_plant_like"/>
    <property type="match status" value="1"/>
</dbReference>
<dbReference type="PROSITE" id="PS50011">
    <property type="entry name" value="PROTEIN_KINASE_DOM"/>
    <property type="match status" value="1"/>
</dbReference>
<keyword evidence="6" id="KW-0611">Plant defense</keyword>
<dbReference type="PANTHER" id="PTHR48013:SF32">
    <property type="entry name" value="MITOGEN-ACTIVATED PROTEIN KINASE KINASE 2-LIKE"/>
    <property type="match status" value="1"/>
</dbReference>
<evidence type="ECO:0000256" key="6">
    <source>
        <dbReference type="ARBA" id="ARBA00022821"/>
    </source>
</evidence>
<evidence type="ECO:0000256" key="9">
    <source>
        <dbReference type="ARBA" id="ARBA00038999"/>
    </source>
</evidence>
<dbReference type="Gene3D" id="3.40.50.300">
    <property type="entry name" value="P-loop containing nucleotide triphosphate hydrolases"/>
    <property type="match status" value="1"/>
</dbReference>
<dbReference type="InterPro" id="IPR027417">
    <property type="entry name" value="P-loop_NTPase"/>
</dbReference>
<name>A0ABR2NAB6_9ROSI</name>
<gene>
    <name evidence="12" type="ORF">V6N11_049456</name>
</gene>
<dbReference type="Gene3D" id="1.10.510.10">
    <property type="entry name" value="Transferase(Phosphotransferase) domain 1"/>
    <property type="match status" value="1"/>
</dbReference>
<dbReference type="InterPro" id="IPR042197">
    <property type="entry name" value="Apaf_helical"/>
</dbReference>
<dbReference type="PRINTS" id="PR00364">
    <property type="entry name" value="DISEASERSIST"/>
</dbReference>
<dbReference type="Gene3D" id="1.10.8.430">
    <property type="entry name" value="Helical domain of apoptotic protease-activating factors"/>
    <property type="match status" value="1"/>
</dbReference>
<dbReference type="InterPro" id="IPR002182">
    <property type="entry name" value="NB-ARC"/>
</dbReference>
<evidence type="ECO:0000256" key="3">
    <source>
        <dbReference type="ARBA" id="ARBA00022737"/>
    </source>
</evidence>
<evidence type="ECO:0000259" key="11">
    <source>
        <dbReference type="PROSITE" id="PS50011"/>
    </source>
</evidence>
<keyword evidence="10" id="KW-0175">Coiled coil</keyword>
<keyword evidence="2" id="KW-0808">Transferase</keyword>
<dbReference type="Gene3D" id="3.80.10.10">
    <property type="entry name" value="Ribonuclease Inhibitor"/>
    <property type="match status" value="1"/>
</dbReference>
<evidence type="ECO:0000256" key="2">
    <source>
        <dbReference type="ARBA" id="ARBA00022679"/>
    </source>
</evidence>
<keyword evidence="3" id="KW-0677">Repeat</keyword>
<dbReference type="InterPro" id="IPR000719">
    <property type="entry name" value="Prot_kinase_dom"/>
</dbReference>
<evidence type="ECO:0000256" key="8">
    <source>
        <dbReference type="ARBA" id="ARBA00038035"/>
    </source>
</evidence>
<dbReference type="InterPro" id="IPR058922">
    <property type="entry name" value="WHD_DRP"/>
</dbReference>
<dbReference type="Pfam" id="PF00931">
    <property type="entry name" value="NB-ARC"/>
    <property type="match status" value="1"/>
</dbReference>
<dbReference type="Gene3D" id="3.30.200.20">
    <property type="entry name" value="Phosphorylase Kinase, domain 1"/>
    <property type="match status" value="1"/>
</dbReference>
<protein>
    <recommendedName>
        <fullName evidence="9">mitogen-activated protein kinase kinase</fullName>
        <ecNumber evidence="9">2.7.12.2</ecNumber>
    </recommendedName>
</protein>